<dbReference type="InterPro" id="IPR036390">
    <property type="entry name" value="WH_DNA-bd_sf"/>
</dbReference>
<dbReference type="PROSITE" id="PS50995">
    <property type="entry name" value="HTH_MARR_2"/>
    <property type="match status" value="1"/>
</dbReference>
<feature type="domain" description="HTH marR-type" evidence="4">
    <location>
        <begin position="3"/>
        <end position="142"/>
    </location>
</feature>
<dbReference type="Proteomes" id="UP001418444">
    <property type="component" value="Unassembled WGS sequence"/>
</dbReference>
<evidence type="ECO:0000256" key="3">
    <source>
        <dbReference type="ARBA" id="ARBA00023163"/>
    </source>
</evidence>
<keyword evidence="3" id="KW-0804">Transcription</keyword>
<keyword evidence="6" id="KW-1185">Reference proteome</keyword>
<reference evidence="6" key="1">
    <citation type="journal article" date="2019" name="Int. J. Syst. Evol. Microbiol.">
        <title>The Global Catalogue of Microorganisms (GCM) 10K type strain sequencing project: providing services to taxonomists for standard genome sequencing and annotation.</title>
        <authorList>
            <consortium name="The Broad Institute Genomics Platform"/>
            <consortium name="The Broad Institute Genome Sequencing Center for Infectious Disease"/>
            <person name="Wu L."/>
            <person name="Ma J."/>
        </authorList>
    </citation>
    <scope>NUCLEOTIDE SEQUENCE [LARGE SCALE GENOMIC DNA]</scope>
    <source>
        <strain evidence="6">JCM 16923</strain>
    </source>
</reference>
<name>A0ABP7NYN9_9ACTN</name>
<dbReference type="PROSITE" id="PS01117">
    <property type="entry name" value="HTH_MARR_1"/>
    <property type="match status" value="1"/>
</dbReference>
<accession>A0ABP7NYN9</accession>
<evidence type="ECO:0000313" key="6">
    <source>
        <dbReference type="Proteomes" id="UP001418444"/>
    </source>
</evidence>
<proteinExistence type="predicted"/>
<dbReference type="EMBL" id="BAAAZW010000004">
    <property type="protein sequence ID" value="GAA3956767.1"/>
    <property type="molecule type" value="Genomic_DNA"/>
</dbReference>
<dbReference type="Gene3D" id="1.10.10.10">
    <property type="entry name" value="Winged helix-like DNA-binding domain superfamily/Winged helix DNA-binding domain"/>
    <property type="match status" value="1"/>
</dbReference>
<keyword evidence="2" id="KW-0238">DNA-binding</keyword>
<dbReference type="InterPro" id="IPR023187">
    <property type="entry name" value="Tscrpt_reg_MarR-type_CS"/>
</dbReference>
<dbReference type="PANTHER" id="PTHR33164">
    <property type="entry name" value="TRANSCRIPTIONAL REGULATOR, MARR FAMILY"/>
    <property type="match status" value="1"/>
</dbReference>
<evidence type="ECO:0000256" key="2">
    <source>
        <dbReference type="ARBA" id="ARBA00023125"/>
    </source>
</evidence>
<dbReference type="SMART" id="SM00347">
    <property type="entry name" value="HTH_MARR"/>
    <property type="match status" value="1"/>
</dbReference>
<dbReference type="RefSeq" id="WP_344782186.1">
    <property type="nucleotide sequence ID" value="NZ_BAAAZW010000004.1"/>
</dbReference>
<protein>
    <submittedName>
        <fullName evidence="5">MarR family winged helix-turn-helix transcriptional regulator</fullName>
    </submittedName>
</protein>
<comment type="caution">
    <text evidence="5">The sequence shown here is derived from an EMBL/GenBank/DDBJ whole genome shotgun (WGS) entry which is preliminary data.</text>
</comment>
<gene>
    <name evidence="5" type="ORF">GCM10022231_14710</name>
</gene>
<keyword evidence="1" id="KW-0805">Transcription regulation</keyword>
<sequence length="146" mass="16610">MVDQDRLIALRQAVEDLYFAYRTFTDLPDQLLGELGLGRTHHRILYFVQRDPGLSVGELLAVLNVSKQAIHRPIKDLEERGLLSITADADDRRLRRLSATPEGADLEARLTSVQMRLLDHAFEGIDTSAVEDWHRIMQRLAQPPAQ</sequence>
<dbReference type="PANTHER" id="PTHR33164:SF44">
    <property type="entry name" value="TRANSCRIPTIONAL REGULATORY PROTEIN"/>
    <property type="match status" value="1"/>
</dbReference>
<dbReference type="Pfam" id="PF12802">
    <property type="entry name" value="MarR_2"/>
    <property type="match status" value="1"/>
</dbReference>
<dbReference type="InterPro" id="IPR000835">
    <property type="entry name" value="HTH_MarR-typ"/>
</dbReference>
<evidence type="ECO:0000259" key="4">
    <source>
        <dbReference type="PROSITE" id="PS50995"/>
    </source>
</evidence>
<dbReference type="InterPro" id="IPR039422">
    <property type="entry name" value="MarR/SlyA-like"/>
</dbReference>
<dbReference type="SUPFAM" id="SSF46785">
    <property type="entry name" value="Winged helix' DNA-binding domain"/>
    <property type="match status" value="1"/>
</dbReference>
<organism evidence="5 6">
    <name type="scientific">Gordonia caeni</name>
    <dbReference type="NCBI Taxonomy" id="1007097"/>
    <lineage>
        <taxon>Bacteria</taxon>
        <taxon>Bacillati</taxon>
        <taxon>Actinomycetota</taxon>
        <taxon>Actinomycetes</taxon>
        <taxon>Mycobacteriales</taxon>
        <taxon>Gordoniaceae</taxon>
        <taxon>Gordonia</taxon>
    </lineage>
</organism>
<evidence type="ECO:0000256" key="1">
    <source>
        <dbReference type="ARBA" id="ARBA00023015"/>
    </source>
</evidence>
<evidence type="ECO:0000313" key="5">
    <source>
        <dbReference type="EMBL" id="GAA3956767.1"/>
    </source>
</evidence>
<dbReference type="InterPro" id="IPR036388">
    <property type="entry name" value="WH-like_DNA-bd_sf"/>
</dbReference>